<dbReference type="Proteomes" id="UP000198559">
    <property type="component" value="Unassembled WGS sequence"/>
</dbReference>
<evidence type="ECO:0000313" key="2">
    <source>
        <dbReference type="Proteomes" id="UP000198559"/>
    </source>
</evidence>
<accession>A0A1H6L720</accession>
<dbReference type="AlphaFoldDB" id="A0A1H6L720"/>
<dbReference type="EMBL" id="CVUD02000150">
    <property type="protein sequence ID" value="SEH80015.1"/>
    <property type="molecule type" value="Genomic_DNA"/>
</dbReference>
<sequence>MLFGLNGSWVCLVLACVLVLVLVLLLGVTCAGLSTDEVFVLDGVITETLDWVS</sequence>
<organism evidence="1 2">
    <name type="scientific">Bathymodiolus azoricus thioautotrophic gill symbiont</name>
    <dbReference type="NCBI Taxonomy" id="235205"/>
    <lineage>
        <taxon>Bacteria</taxon>
        <taxon>Pseudomonadati</taxon>
        <taxon>Pseudomonadota</taxon>
        <taxon>Gammaproteobacteria</taxon>
        <taxon>sulfur-oxidizing symbionts</taxon>
    </lineage>
</organism>
<gene>
    <name evidence="1" type="ORF">BAZSYMB_GCONTIG00650_0</name>
</gene>
<proteinExistence type="predicted"/>
<protein>
    <submittedName>
        <fullName evidence="1">Membrane or secreted protein</fullName>
    </submittedName>
</protein>
<reference evidence="2" key="1">
    <citation type="submission" date="2016-06" db="EMBL/GenBank/DDBJ databases">
        <authorList>
            <person name="Petersen J."/>
            <person name="Sayavedra L."/>
        </authorList>
    </citation>
    <scope>NUCLEOTIDE SEQUENCE [LARGE SCALE GENOMIC DNA]</scope>
    <source>
        <strain evidence="2">BazSymB</strain>
    </source>
</reference>
<evidence type="ECO:0000313" key="1">
    <source>
        <dbReference type="EMBL" id="SEH80015.1"/>
    </source>
</evidence>
<name>A0A1H6L720_9GAMM</name>